<dbReference type="InterPro" id="IPR000917">
    <property type="entry name" value="Sulfatase_N"/>
</dbReference>
<name>A0ABT0U9F2_9BACT</name>
<dbReference type="PANTHER" id="PTHR42693">
    <property type="entry name" value="ARYLSULFATASE FAMILY MEMBER"/>
    <property type="match status" value="1"/>
</dbReference>
<dbReference type="RefSeq" id="WP_250931314.1">
    <property type="nucleotide sequence ID" value="NZ_JAMQBK010000062.1"/>
</dbReference>
<gene>
    <name evidence="5" type="ORF">NB063_23355</name>
</gene>
<proteinExistence type="inferred from homology"/>
<sequence length="485" mass="54676">MKFQTLLSIASAFVIALLSSISCSSFADERPNVVWIISDDLCPELGCYGYPDVATPNIDCLASEGTRYTHAFSTAPVCSASRTAFQTGRYQTTVGGHHHDTRDIPVLPDDVPTVTGLMQKAGYFVCNGNGKKTDVKFAKSHLNFAYTPKEFFDGVDWSARSEGQPFFAQVQIKEPHREFVQSTREYPHAPIPPYYPDHSVTRADWANYLASIEVLDWKVGGVLDRLEEEGLADNTLVIFFGDHGRPHVRGKQWLYDGGLHVPLIVRWPGKVAAGAVDDRLASLLDLMPTTLAAANVPSPDLPGLNLLDRTSTGHEQLFAARDRCGDAPDRIRSVRTKRFKYIRNFHPDRPYMQLSSYKKLSYPVETVMKVLHASGQWSSPFMAETRPEEELYDLQDDPFEMHNLATDPEYASQLGELRASVDRWIEETGDKGAIDESKTVDMDSLMAEKRRWYEKTMEKRGLAPDISDVEYLRWWERKLGGETPE</sequence>
<dbReference type="PANTHER" id="PTHR42693:SF53">
    <property type="entry name" value="ENDO-4-O-SULFATASE"/>
    <property type="match status" value="1"/>
</dbReference>
<accession>A0ABT0U9F2</accession>
<evidence type="ECO:0000259" key="4">
    <source>
        <dbReference type="Pfam" id="PF00884"/>
    </source>
</evidence>
<dbReference type="EMBL" id="JAMQBK010000062">
    <property type="protein sequence ID" value="MCM2373560.1"/>
    <property type="molecule type" value="Genomic_DNA"/>
</dbReference>
<keyword evidence="2" id="KW-0378">Hydrolase</keyword>
<protein>
    <submittedName>
        <fullName evidence="5">Sulfatase</fullName>
    </submittedName>
</protein>
<keyword evidence="3" id="KW-0732">Signal</keyword>
<dbReference type="InterPro" id="IPR050738">
    <property type="entry name" value="Sulfatase"/>
</dbReference>
<dbReference type="PROSITE" id="PS51257">
    <property type="entry name" value="PROKAR_LIPOPROTEIN"/>
    <property type="match status" value="1"/>
</dbReference>
<organism evidence="5 6">
    <name type="scientific">Aporhodopirellula aestuarii</name>
    <dbReference type="NCBI Taxonomy" id="2950107"/>
    <lineage>
        <taxon>Bacteria</taxon>
        <taxon>Pseudomonadati</taxon>
        <taxon>Planctomycetota</taxon>
        <taxon>Planctomycetia</taxon>
        <taxon>Pirellulales</taxon>
        <taxon>Pirellulaceae</taxon>
        <taxon>Aporhodopirellula</taxon>
    </lineage>
</organism>
<dbReference type="Pfam" id="PF00884">
    <property type="entry name" value="Sulfatase"/>
    <property type="match status" value="1"/>
</dbReference>
<feature type="chain" id="PRO_5047018091" evidence="3">
    <location>
        <begin position="28"/>
        <end position="485"/>
    </location>
</feature>
<keyword evidence="6" id="KW-1185">Reference proteome</keyword>
<comment type="caution">
    <text evidence="5">The sequence shown here is derived from an EMBL/GenBank/DDBJ whole genome shotgun (WGS) entry which is preliminary data.</text>
</comment>
<evidence type="ECO:0000313" key="5">
    <source>
        <dbReference type="EMBL" id="MCM2373560.1"/>
    </source>
</evidence>
<evidence type="ECO:0000256" key="2">
    <source>
        <dbReference type="ARBA" id="ARBA00022801"/>
    </source>
</evidence>
<evidence type="ECO:0000313" key="6">
    <source>
        <dbReference type="Proteomes" id="UP001202961"/>
    </source>
</evidence>
<comment type="similarity">
    <text evidence="1">Belongs to the sulfatase family.</text>
</comment>
<feature type="signal peptide" evidence="3">
    <location>
        <begin position="1"/>
        <end position="27"/>
    </location>
</feature>
<evidence type="ECO:0000256" key="1">
    <source>
        <dbReference type="ARBA" id="ARBA00008779"/>
    </source>
</evidence>
<feature type="domain" description="Sulfatase N-terminal" evidence="4">
    <location>
        <begin position="31"/>
        <end position="296"/>
    </location>
</feature>
<reference evidence="5 6" key="1">
    <citation type="journal article" date="2022" name="Syst. Appl. Microbiol.">
        <title>Rhodopirellula aestuarii sp. nov., a novel member of the genus Rhodopirellula isolated from brackish sediments collected in the Tagus River estuary, Portugal.</title>
        <authorList>
            <person name="Vitorino I.R."/>
            <person name="Klimek D."/>
            <person name="Calusinska M."/>
            <person name="Lobo-da-Cunha A."/>
            <person name="Vasconcelos V."/>
            <person name="Lage O.M."/>
        </authorList>
    </citation>
    <scope>NUCLEOTIDE SEQUENCE [LARGE SCALE GENOMIC DNA]</scope>
    <source>
        <strain evidence="5 6">ICT_H3.1</strain>
    </source>
</reference>
<dbReference type="CDD" id="cd16027">
    <property type="entry name" value="SGSH"/>
    <property type="match status" value="1"/>
</dbReference>
<dbReference type="SUPFAM" id="SSF53649">
    <property type="entry name" value="Alkaline phosphatase-like"/>
    <property type="match status" value="1"/>
</dbReference>
<dbReference type="InterPro" id="IPR017850">
    <property type="entry name" value="Alkaline_phosphatase_core_sf"/>
</dbReference>
<dbReference type="Proteomes" id="UP001202961">
    <property type="component" value="Unassembled WGS sequence"/>
</dbReference>
<dbReference type="Gene3D" id="3.40.720.10">
    <property type="entry name" value="Alkaline Phosphatase, subunit A"/>
    <property type="match status" value="1"/>
</dbReference>
<evidence type="ECO:0000256" key="3">
    <source>
        <dbReference type="SAM" id="SignalP"/>
    </source>
</evidence>